<keyword evidence="7" id="KW-1133">Transmembrane helix</keyword>
<keyword evidence="7" id="KW-0472">Membrane</keyword>
<feature type="transmembrane region" description="Helical" evidence="7">
    <location>
        <begin position="6"/>
        <end position="26"/>
    </location>
</feature>
<sequence>MIVTFGITLVIIALIIICVTLLRILLQASVARKRRLSGPRYVDELAFWNVRGVRQAVQIRGTDTGNPVLLYLHGGPGWPMMPRAHEFQRAWETMFTVVQWDQRLGGKTLAQSGIGEEAPTIDGFVADGLDLVAQLQARFPGVPIILMGHSWGTVMGIEMVRRAPDCFAAYVAIGQVSNFMKSERYGYETVLKEAKRRNARKIVEALAAIPDYGQAPLVPGELVAVRKAYAKLGFANRAARHGLLIDMLQGAFRSPDYRWRDLTALVNMAAQTKAFGMSLAELPQFSARTEGTRINCPIIMVGGQYDLFTPTPTARAYFDTLDAPQKEFIEVDDLAHGGPLEKPAFFEELLRTRVRPLVDHVARAKQSPSHS</sequence>
<keyword evidence="4" id="KW-0963">Cytoplasm</keyword>
<gene>
    <name evidence="9" type="ORF">FPZ54_13440</name>
</gene>
<dbReference type="SUPFAM" id="SSF53474">
    <property type="entry name" value="alpha/beta-Hydrolases"/>
    <property type="match status" value="1"/>
</dbReference>
<dbReference type="KEGG" id="ssua:FPZ54_13440"/>
<evidence type="ECO:0000256" key="5">
    <source>
        <dbReference type="ARBA" id="ARBA00022801"/>
    </source>
</evidence>
<reference evidence="9 10" key="1">
    <citation type="submission" date="2019-07" db="EMBL/GenBank/DDBJ databases">
        <title>Sphingomonas alkalisoli sp. nov., isolated from rhizosphere soil of Suaedae salsa.</title>
        <authorList>
            <person name="Zhang H."/>
            <person name="Xu L."/>
            <person name="Zhang J.-X."/>
            <person name="Sun J.-Q."/>
        </authorList>
    </citation>
    <scope>NUCLEOTIDE SEQUENCE [LARGE SCALE GENOMIC DNA]</scope>
    <source>
        <strain evidence="9 10">XS-10</strain>
    </source>
</reference>
<dbReference type="PANTHER" id="PTHR43722">
    <property type="entry name" value="PROLINE IMINOPEPTIDASE"/>
    <property type="match status" value="1"/>
</dbReference>
<dbReference type="InterPro" id="IPR005944">
    <property type="entry name" value="Pro_iminopeptidase"/>
</dbReference>
<evidence type="ECO:0000256" key="1">
    <source>
        <dbReference type="ARBA" id="ARBA00001585"/>
    </source>
</evidence>
<dbReference type="RefSeq" id="WP_145847988.1">
    <property type="nucleotide sequence ID" value="NZ_CP042239.1"/>
</dbReference>
<dbReference type="Proteomes" id="UP000318055">
    <property type="component" value="Chromosome"/>
</dbReference>
<dbReference type="AlphaFoldDB" id="A0A518RHJ4"/>
<dbReference type="OrthoDB" id="9796770at2"/>
<dbReference type="PANTHER" id="PTHR43722:SF1">
    <property type="entry name" value="PROLINE IMINOPEPTIDASE"/>
    <property type="match status" value="1"/>
</dbReference>
<evidence type="ECO:0000259" key="8">
    <source>
        <dbReference type="Pfam" id="PF12146"/>
    </source>
</evidence>
<dbReference type="Gene3D" id="3.40.50.1820">
    <property type="entry name" value="alpha/beta hydrolase"/>
    <property type="match status" value="1"/>
</dbReference>
<evidence type="ECO:0000256" key="7">
    <source>
        <dbReference type="SAM" id="Phobius"/>
    </source>
</evidence>
<keyword evidence="5 9" id="KW-0378">Hydrolase</keyword>
<evidence type="ECO:0000313" key="9">
    <source>
        <dbReference type="EMBL" id="QDX26911.1"/>
    </source>
</evidence>
<proteinExistence type="predicted"/>
<keyword evidence="10" id="KW-1185">Reference proteome</keyword>
<dbReference type="PRINTS" id="PR00793">
    <property type="entry name" value="PROAMNOPTASE"/>
</dbReference>
<evidence type="ECO:0000256" key="3">
    <source>
        <dbReference type="ARBA" id="ARBA00021843"/>
    </source>
</evidence>
<keyword evidence="7" id="KW-0812">Transmembrane</keyword>
<evidence type="ECO:0000313" key="10">
    <source>
        <dbReference type="Proteomes" id="UP000318055"/>
    </source>
</evidence>
<comment type="catalytic activity">
    <reaction evidence="1">
        <text>Release of N-terminal proline from a peptide.</text>
        <dbReference type="EC" id="3.4.11.5"/>
    </reaction>
</comment>
<evidence type="ECO:0000256" key="6">
    <source>
        <dbReference type="ARBA" id="ARBA00029605"/>
    </source>
</evidence>
<dbReference type="Pfam" id="PF12146">
    <property type="entry name" value="Hydrolase_4"/>
    <property type="match status" value="1"/>
</dbReference>
<protein>
    <recommendedName>
        <fullName evidence="3">Proline iminopeptidase</fullName>
        <ecNumber evidence="2">3.4.11.5</ecNumber>
    </recommendedName>
    <alternativeName>
        <fullName evidence="6">Prolyl aminopeptidase</fullName>
    </alternativeName>
</protein>
<evidence type="ECO:0000256" key="2">
    <source>
        <dbReference type="ARBA" id="ARBA00012568"/>
    </source>
</evidence>
<dbReference type="InterPro" id="IPR022742">
    <property type="entry name" value="Hydrolase_4"/>
</dbReference>
<organism evidence="9 10">
    <name type="scientific">Sphingomonas suaedae</name>
    <dbReference type="NCBI Taxonomy" id="2599297"/>
    <lineage>
        <taxon>Bacteria</taxon>
        <taxon>Pseudomonadati</taxon>
        <taxon>Pseudomonadota</taxon>
        <taxon>Alphaproteobacteria</taxon>
        <taxon>Sphingomonadales</taxon>
        <taxon>Sphingomonadaceae</taxon>
        <taxon>Sphingomonas</taxon>
    </lineage>
</organism>
<dbReference type="InterPro" id="IPR029058">
    <property type="entry name" value="AB_hydrolase_fold"/>
</dbReference>
<dbReference type="EMBL" id="CP042239">
    <property type="protein sequence ID" value="QDX26911.1"/>
    <property type="molecule type" value="Genomic_DNA"/>
</dbReference>
<dbReference type="GO" id="GO:0005737">
    <property type="term" value="C:cytoplasm"/>
    <property type="evidence" value="ECO:0007669"/>
    <property type="project" value="UniProtKB-SubCell"/>
</dbReference>
<accession>A0A518RHJ4</accession>
<dbReference type="GO" id="GO:0004177">
    <property type="term" value="F:aminopeptidase activity"/>
    <property type="evidence" value="ECO:0007669"/>
    <property type="project" value="UniProtKB-KW"/>
</dbReference>
<dbReference type="GO" id="GO:0006508">
    <property type="term" value="P:proteolysis"/>
    <property type="evidence" value="ECO:0007669"/>
    <property type="project" value="UniProtKB-KW"/>
</dbReference>
<feature type="domain" description="Serine aminopeptidase S33" evidence="8">
    <location>
        <begin position="95"/>
        <end position="218"/>
    </location>
</feature>
<dbReference type="EC" id="3.4.11.5" evidence="2"/>
<evidence type="ECO:0000256" key="4">
    <source>
        <dbReference type="ARBA" id="ARBA00022490"/>
    </source>
</evidence>
<dbReference type="InterPro" id="IPR002410">
    <property type="entry name" value="Peptidase_S33"/>
</dbReference>
<name>A0A518RHJ4_9SPHN</name>